<dbReference type="RefSeq" id="WP_219504826.1">
    <property type="nucleotide sequence ID" value="NZ_JAHXDN010000004.1"/>
</dbReference>
<keyword evidence="1" id="KW-0812">Transmembrane</keyword>
<evidence type="ECO:0000313" key="2">
    <source>
        <dbReference type="EMBL" id="MBW4709386.1"/>
    </source>
</evidence>
<protein>
    <submittedName>
        <fullName evidence="2">Uncharacterized protein</fullName>
    </submittedName>
</protein>
<evidence type="ECO:0000256" key="1">
    <source>
        <dbReference type="SAM" id="Phobius"/>
    </source>
</evidence>
<feature type="transmembrane region" description="Helical" evidence="1">
    <location>
        <begin position="6"/>
        <end position="26"/>
    </location>
</feature>
<keyword evidence="3" id="KW-1185">Reference proteome</keyword>
<accession>A0A9X1FX90</accession>
<dbReference type="EMBL" id="JAHXDN010000004">
    <property type="protein sequence ID" value="MBW4709386.1"/>
    <property type="molecule type" value="Genomic_DNA"/>
</dbReference>
<proteinExistence type="predicted"/>
<gene>
    <name evidence="2" type="ORF">KX928_16465</name>
</gene>
<dbReference type="Proteomes" id="UP001138661">
    <property type="component" value="Unassembled WGS sequence"/>
</dbReference>
<organism evidence="2 3">
    <name type="scientific">Roseobacter insulae</name>
    <dbReference type="NCBI Taxonomy" id="2859783"/>
    <lineage>
        <taxon>Bacteria</taxon>
        <taxon>Pseudomonadati</taxon>
        <taxon>Pseudomonadota</taxon>
        <taxon>Alphaproteobacteria</taxon>
        <taxon>Rhodobacterales</taxon>
        <taxon>Roseobacteraceae</taxon>
        <taxon>Roseobacter</taxon>
    </lineage>
</organism>
<keyword evidence="1" id="KW-0472">Membrane</keyword>
<keyword evidence="1" id="KW-1133">Transmembrane helix</keyword>
<dbReference type="AlphaFoldDB" id="A0A9X1FX90"/>
<reference evidence="2" key="1">
    <citation type="submission" date="2021-07" db="EMBL/GenBank/DDBJ databases">
        <title>Roseobacter insulae sp. nov., isolated from a tidal flat.</title>
        <authorList>
            <person name="Park S."/>
            <person name="Yoon J.-H."/>
        </authorList>
    </citation>
    <scope>NUCLEOTIDE SEQUENCE</scope>
    <source>
        <strain evidence="2">YSTF-M11</strain>
    </source>
</reference>
<feature type="transmembrane region" description="Helical" evidence="1">
    <location>
        <begin position="33"/>
        <end position="49"/>
    </location>
</feature>
<sequence>MDPDTALVLGVIIGGFSIISIFSALVDRRAPRASALTILLATGLIFYAAKTTPVGYTAASLPKTFVQVFVKYLP</sequence>
<evidence type="ECO:0000313" key="3">
    <source>
        <dbReference type="Proteomes" id="UP001138661"/>
    </source>
</evidence>
<name>A0A9X1FX90_9RHOB</name>
<comment type="caution">
    <text evidence="2">The sequence shown here is derived from an EMBL/GenBank/DDBJ whole genome shotgun (WGS) entry which is preliminary data.</text>
</comment>